<feature type="zinc finger region" description="C3H1-type" evidence="8">
    <location>
        <begin position="223"/>
        <end position="247"/>
    </location>
</feature>
<dbReference type="Pfam" id="PF14608">
    <property type="entry name" value="zf-CCCH_2"/>
    <property type="match status" value="3"/>
</dbReference>
<protein>
    <submittedName>
        <fullName evidence="11">Coronin binding protein, putative</fullName>
    </submittedName>
</protein>
<organism evidence="11 12">
    <name type="scientific">Babesia ovis</name>
    <dbReference type="NCBI Taxonomy" id="5869"/>
    <lineage>
        <taxon>Eukaryota</taxon>
        <taxon>Sar</taxon>
        <taxon>Alveolata</taxon>
        <taxon>Apicomplexa</taxon>
        <taxon>Aconoidasida</taxon>
        <taxon>Piroplasmida</taxon>
        <taxon>Babesiidae</taxon>
        <taxon>Babesia</taxon>
    </lineage>
</organism>
<dbReference type="AlphaFoldDB" id="A0A9W5WVA7"/>
<dbReference type="EMBL" id="BLIY01000017">
    <property type="protein sequence ID" value="GFE54674.1"/>
    <property type="molecule type" value="Genomic_DNA"/>
</dbReference>
<dbReference type="GO" id="GO:0008270">
    <property type="term" value="F:zinc ion binding"/>
    <property type="evidence" value="ECO:0007669"/>
    <property type="project" value="UniProtKB-KW"/>
</dbReference>
<feature type="compositionally biased region" description="Low complexity" evidence="9">
    <location>
        <begin position="123"/>
        <end position="132"/>
    </location>
</feature>
<evidence type="ECO:0000256" key="1">
    <source>
        <dbReference type="ARBA" id="ARBA00004123"/>
    </source>
</evidence>
<dbReference type="GO" id="GO:0008143">
    <property type="term" value="F:poly(A) binding"/>
    <property type="evidence" value="ECO:0007669"/>
    <property type="project" value="InterPro"/>
</dbReference>
<comment type="caution">
    <text evidence="11">The sequence shown here is derived from an EMBL/GenBank/DDBJ whole genome shotgun (WGS) entry which is preliminary data.</text>
</comment>
<evidence type="ECO:0000256" key="8">
    <source>
        <dbReference type="PROSITE-ProRule" id="PRU00723"/>
    </source>
</evidence>
<evidence type="ECO:0000313" key="12">
    <source>
        <dbReference type="Proteomes" id="UP001057455"/>
    </source>
</evidence>
<evidence type="ECO:0000256" key="9">
    <source>
        <dbReference type="SAM" id="MobiDB-lite"/>
    </source>
</evidence>
<dbReference type="SMART" id="SM00356">
    <property type="entry name" value="ZnF_C3H1"/>
    <property type="match status" value="2"/>
</dbReference>
<feature type="domain" description="C3H1-type" evidence="10">
    <location>
        <begin position="223"/>
        <end position="247"/>
    </location>
</feature>
<evidence type="ECO:0000256" key="3">
    <source>
        <dbReference type="ARBA" id="ARBA00022723"/>
    </source>
</evidence>
<evidence type="ECO:0000256" key="2">
    <source>
        <dbReference type="ARBA" id="ARBA00008423"/>
    </source>
</evidence>
<name>A0A9W5WVA7_BABOV</name>
<evidence type="ECO:0000313" key="11">
    <source>
        <dbReference type="EMBL" id="GFE54674.1"/>
    </source>
</evidence>
<dbReference type="GO" id="GO:0005737">
    <property type="term" value="C:cytoplasm"/>
    <property type="evidence" value="ECO:0007669"/>
    <property type="project" value="TreeGrafter"/>
</dbReference>
<dbReference type="GO" id="GO:0043488">
    <property type="term" value="P:regulation of mRNA stability"/>
    <property type="evidence" value="ECO:0007669"/>
    <property type="project" value="InterPro"/>
</dbReference>
<feature type="region of interest" description="Disordered" evidence="9">
    <location>
        <begin position="113"/>
        <end position="132"/>
    </location>
</feature>
<dbReference type="PANTHER" id="PTHR14738:SF29">
    <property type="entry name" value="ZINC FINGER CCCH DOMAIN-CONTAINING PROTEIN 14"/>
    <property type="match status" value="1"/>
</dbReference>
<evidence type="ECO:0000256" key="6">
    <source>
        <dbReference type="ARBA" id="ARBA00022833"/>
    </source>
</evidence>
<dbReference type="Gene3D" id="4.10.1000.30">
    <property type="match status" value="1"/>
</dbReference>
<evidence type="ECO:0000259" key="10">
    <source>
        <dbReference type="PROSITE" id="PS50103"/>
    </source>
</evidence>
<keyword evidence="7" id="KW-0539">Nucleus</keyword>
<feature type="region of interest" description="Disordered" evidence="9">
    <location>
        <begin position="176"/>
        <end position="195"/>
    </location>
</feature>
<dbReference type="GO" id="GO:0005634">
    <property type="term" value="C:nucleus"/>
    <property type="evidence" value="ECO:0007669"/>
    <property type="project" value="UniProtKB-SubCell"/>
</dbReference>
<dbReference type="InterPro" id="IPR040366">
    <property type="entry name" value="Nab2/ZC3H14"/>
</dbReference>
<keyword evidence="4" id="KW-0677">Repeat</keyword>
<proteinExistence type="inferred from homology"/>
<evidence type="ECO:0000256" key="7">
    <source>
        <dbReference type="ARBA" id="ARBA00023242"/>
    </source>
</evidence>
<accession>A0A9W5WVA7</accession>
<keyword evidence="5 8" id="KW-0863">Zinc-finger</keyword>
<keyword evidence="3 8" id="KW-0479">Metal-binding</keyword>
<dbReference type="PROSITE" id="PS50103">
    <property type="entry name" value="ZF_C3H1"/>
    <property type="match status" value="1"/>
</dbReference>
<evidence type="ECO:0000256" key="5">
    <source>
        <dbReference type="ARBA" id="ARBA00022771"/>
    </source>
</evidence>
<dbReference type="Proteomes" id="UP001057455">
    <property type="component" value="Unassembled WGS sequence"/>
</dbReference>
<dbReference type="OrthoDB" id="5589010at2759"/>
<gene>
    <name evidence="11" type="ORF">BaOVIS_020780</name>
</gene>
<reference evidence="11" key="1">
    <citation type="submission" date="2019-12" db="EMBL/GenBank/DDBJ databases">
        <title>Genome sequence of Babesia ovis.</title>
        <authorList>
            <person name="Yamagishi J."/>
            <person name="Sevinc F."/>
            <person name="Xuan X."/>
        </authorList>
    </citation>
    <scope>NUCLEOTIDE SEQUENCE</scope>
    <source>
        <strain evidence="11">Selcuk</strain>
    </source>
</reference>
<dbReference type="PANTHER" id="PTHR14738">
    <property type="entry name" value="ZINC FINGER CCCH DOMAIN-CONTAINING PROTEIN 14"/>
    <property type="match status" value="1"/>
</dbReference>
<keyword evidence="6 8" id="KW-0862">Zinc</keyword>
<dbReference type="InterPro" id="IPR000571">
    <property type="entry name" value="Znf_CCCH"/>
</dbReference>
<comment type="subcellular location">
    <subcellularLocation>
        <location evidence="1">Nucleus</location>
    </subcellularLocation>
</comment>
<evidence type="ECO:0000256" key="4">
    <source>
        <dbReference type="ARBA" id="ARBA00022737"/>
    </source>
</evidence>
<sequence>MALDGLMLQRLPADWQQKIHDEFQNKLRICITEDDAVRRAADCTWQALVQGLSNRDMMAQQMQPHLGEYAGDFAEWVLGFINQALLHFQNTNTVVAGVATMESHLNNAAVAGATGEHKGGNNGAATRGNAGRTAVDPLDDTLDNLIIKQKINRLQGRTDAPLGVLTRSVKFGPPETDVDTSAAVHPSTNGGDAPWPPTVNKIQKLCMNFPNCIYGDKCRYVHPVKTPCKHWPKCSFGPKCAFAHPPVPCKFNKSCTNPVCNYQHT</sequence>
<keyword evidence="12" id="KW-1185">Reference proteome</keyword>
<comment type="similarity">
    <text evidence="2">Belongs to the ZC3H14 family.</text>
</comment>